<dbReference type="RefSeq" id="WP_007197928.1">
    <property type="nucleotide sequence ID" value="NZ_CM002917.1"/>
</dbReference>
<dbReference type="SUPFAM" id="SSF51735">
    <property type="entry name" value="NAD(P)-binding Rossmann-fold domains"/>
    <property type="match status" value="1"/>
</dbReference>
<dbReference type="InterPro" id="IPR002347">
    <property type="entry name" value="SDR_fam"/>
</dbReference>
<dbReference type="PRINTS" id="PR00080">
    <property type="entry name" value="SDRFAMILY"/>
</dbReference>
<dbReference type="Proteomes" id="UP000004291">
    <property type="component" value="Chromosome"/>
</dbReference>
<dbReference type="PROSITE" id="PS00061">
    <property type="entry name" value="ADH_SHORT"/>
    <property type="match status" value="1"/>
</dbReference>
<evidence type="ECO:0000256" key="2">
    <source>
        <dbReference type="ARBA" id="ARBA00023002"/>
    </source>
</evidence>
<sequence length="254" mass="26178">MADMIGQHVVVTGAGSGAGEAIALAFALKGARVTALGRRLAPLEAVAVQSDRIFAVCGDVTDHAGLEVAIAQAVEKNGAPTIVIANAGSAESAPFLRTSADQFQAMVDVNLTGVFNTFQVCLAKMNPKTPGRLIAVASTAGLKGYSYVSGYCAAKHGVVGLVRSLGQELARTGVTVNAICPGFTETPMLAKSIDNIVEKTGRSREEAEASLRSVNPQDRFIQPEEIAETAIWLSSDAAASMTGQAISLSGGETQ</sequence>
<dbReference type="eggNOG" id="COG1028">
    <property type="taxonomic scope" value="Bacteria"/>
</dbReference>
<dbReference type="InterPro" id="IPR020904">
    <property type="entry name" value="Sc_DH/Rdtase_CS"/>
</dbReference>
<dbReference type="InterPro" id="IPR050259">
    <property type="entry name" value="SDR"/>
</dbReference>
<evidence type="ECO:0000313" key="4">
    <source>
        <dbReference type="EMBL" id="EDQ31868.1"/>
    </source>
</evidence>
<dbReference type="FunFam" id="3.40.50.720:FF:000084">
    <property type="entry name" value="Short-chain dehydrogenase reductase"/>
    <property type="match status" value="1"/>
</dbReference>
<dbReference type="PRINTS" id="PR00081">
    <property type="entry name" value="GDHRDH"/>
</dbReference>
<comment type="similarity">
    <text evidence="1 3">Belongs to the short-chain dehydrogenases/reductases (SDR) family.</text>
</comment>
<dbReference type="InterPro" id="IPR036291">
    <property type="entry name" value="NAD(P)-bd_dom_sf"/>
</dbReference>
<proteinExistence type="inferred from homology"/>
<gene>
    <name evidence="4" type="ORF">HPDFL43_10776</name>
</gene>
<comment type="caution">
    <text evidence="4">The sequence shown here is derived from an EMBL/GenBank/DDBJ whole genome shotgun (WGS) entry which is preliminary data.</text>
</comment>
<keyword evidence="2" id="KW-0560">Oxidoreductase</keyword>
<accession>A9DEZ9</accession>
<dbReference type="AlphaFoldDB" id="A9DEZ9"/>
<dbReference type="GO" id="GO:0016491">
    <property type="term" value="F:oxidoreductase activity"/>
    <property type="evidence" value="ECO:0007669"/>
    <property type="project" value="UniProtKB-KW"/>
</dbReference>
<dbReference type="CDD" id="cd05233">
    <property type="entry name" value="SDR_c"/>
    <property type="match status" value="1"/>
</dbReference>
<dbReference type="STRING" id="411684.HPDFL43_10776"/>
<dbReference type="GO" id="GO:0032787">
    <property type="term" value="P:monocarboxylic acid metabolic process"/>
    <property type="evidence" value="ECO:0007669"/>
    <property type="project" value="UniProtKB-ARBA"/>
</dbReference>
<dbReference type="HOGENOM" id="CLU_010194_1_0_5"/>
<dbReference type="EMBL" id="ABIA03000003">
    <property type="protein sequence ID" value="EDQ31868.1"/>
    <property type="molecule type" value="Genomic_DNA"/>
</dbReference>
<name>A9DEZ9_HOEPD</name>
<dbReference type="PANTHER" id="PTHR42879">
    <property type="entry name" value="3-OXOACYL-(ACYL-CARRIER-PROTEIN) REDUCTASE"/>
    <property type="match status" value="1"/>
</dbReference>
<dbReference type="Pfam" id="PF00106">
    <property type="entry name" value="adh_short"/>
    <property type="match status" value="1"/>
</dbReference>
<evidence type="ECO:0000256" key="1">
    <source>
        <dbReference type="ARBA" id="ARBA00006484"/>
    </source>
</evidence>
<evidence type="ECO:0000256" key="3">
    <source>
        <dbReference type="RuleBase" id="RU000363"/>
    </source>
</evidence>
<dbReference type="PANTHER" id="PTHR42879:SF2">
    <property type="entry name" value="3-OXOACYL-[ACYL-CARRIER-PROTEIN] REDUCTASE FABG"/>
    <property type="match status" value="1"/>
</dbReference>
<reference evidence="4 5" key="1">
    <citation type="submission" date="2007-10" db="EMBL/GenBank/DDBJ databases">
        <authorList>
            <person name="Wagner-Dobler I."/>
            <person name="Ferriera S."/>
            <person name="Johnson J."/>
            <person name="Kravitz S."/>
            <person name="Beeson K."/>
            <person name="Sutton G."/>
            <person name="Rogers Y.-H."/>
            <person name="Friedman R."/>
            <person name="Frazier M."/>
            <person name="Venter J.C."/>
        </authorList>
    </citation>
    <scope>NUCLEOTIDE SEQUENCE [LARGE SCALE GENOMIC DNA]</scope>
    <source>
        <strain evidence="4 5">DFL-43</strain>
    </source>
</reference>
<protein>
    <submittedName>
        <fullName evidence="4">Dehydrogenase with different specificity</fullName>
    </submittedName>
</protein>
<organism evidence="4 5">
    <name type="scientific">Hoeflea phototrophica (strain DSM 17068 / NCIMB 14078 / DFL-43)</name>
    <dbReference type="NCBI Taxonomy" id="411684"/>
    <lineage>
        <taxon>Bacteria</taxon>
        <taxon>Pseudomonadati</taxon>
        <taxon>Pseudomonadota</taxon>
        <taxon>Alphaproteobacteria</taxon>
        <taxon>Hyphomicrobiales</taxon>
        <taxon>Rhizobiaceae</taxon>
        <taxon>Hoeflea</taxon>
    </lineage>
</organism>
<reference evidence="4 5" key="2">
    <citation type="submission" date="2012-06" db="EMBL/GenBank/DDBJ databases">
        <authorList>
            <person name="Fiebig A."/>
        </authorList>
    </citation>
    <scope>NUCLEOTIDE SEQUENCE [LARGE SCALE GENOMIC DNA]</scope>
    <source>
        <strain evidence="4 5">DFL-43</strain>
    </source>
</reference>
<dbReference type="Gene3D" id="3.40.50.720">
    <property type="entry name" value="NAD(P)-binding Rossmann-like Domain"/>
    <property type="match status" value="1"/>
</dbReference>
<evidence type="ECO:0000313" key="5">
    <source>
        <dbReference type="Proteomes" id="UP000004291"/>
    </source>
</evidence>
<keyword evidence="5" id="KW-1185">Reference proteome</keyword>